<gene>
    <name evidence="2" type="ORF">CVT25_008848</name>
</gene>
<keyword evidence="3" id="KW-1185">Reference proteome</keyword>
<evidence type="ECO:0000256" key="1">
    <source>
        <dbReference type="SAM" id="MobiDB-lite"/>
    </source>
</evidence>
<protein>
    <submittedName>
        <fullName evidence="2">Uncharacterized protein</fullName>
    </submittedName>
</protein>
<sequence length="85" mass="9033">MYDVGSTARRSRADLETDMGSGEEGREDRMGAGGDLGVVGGRSSDRSGLLLPELHLAHLALDLVHPPLLVLLIAPHPTHTTTRPL</sequence>
<comment type="caution">
    <text evidence="2">The sequence shown here is derived from an EMBL/GenBank/DDBJ whole genome shotgun (WGS) entry which is preliminary data.</text>
</comment>
<evidence type="ECO:0000313" key="3">
    <source>
        <dbReference type="Proteomes" id="UP000283269"/>
    </source>
</evidence>
<reference evidence="2 3" key="1">
    <citation type="journal article" date="2018" name="Evol. Lett.">
        <title>Horizontal gene cluster transfer increased hallucinogenic mushroom diversity.</title>
        <authorList>
            <person name="Reynolds H.T."/>
            <person name="Vijayakumar V."/>
            <person name="Gluck-Thaler E."/>
            <person name="Korotkin H.B."/>
            <person name="Matheny P.B."/>
            <person name="Slot J.C."/>
        </authorList>
    </citation>
    <scope>NUCLEOTIDE SEQUENCE [LARGE SCALE GENOMIC DNA]</scope>
    <source>
        <strain evidence="2 3">2631</strain>
    </source>
</reference>
<dbReference type="EMBL" id="NHYD01002207">
    <property type="protein sequence ID" value="PPQ87805.1"/>
    <property type="molecule type" value="Genomic_DNA"/>
</dbReference>
<name>A0A409XAN3_PSICY</name>
<dbReference type="InParanoid" id="A0A409XAN3"/>
<evidence type="ECO:0000313" key="2">
    <source>
        <dbReference type="EMBL" id="PPQ87805.1"/>
    </source>
</evidence>
<feature type="region of interest" description="Disordered" evidence="1">
    <location>
        <begin position="1"/>
        <end position="39"/>
    </location>
</feature>
<dbReference type="AlphaFoldDB" id="A0A409XAN3"/>
<organism evidence="2 3">
    <name type="scientific">Psilocybe cyanescens</name>
    <dbReference type="NCBI Taxonomy" id="93625"/>
    <lineage>
        <taxon>Eukaryota</taxon>
        <taxon>Fungi</taxon>
        <taxon>Dikarya</taxon>
        <taxon>Basidiomycota</taxon>
        <taxon>Agaricomycotina</taxon>
        <taxon>Agaricomycetes</taxon>
        <taxon>Agaricomycetidae</taxon>
        <taxon>Agaricales</taxon>
        <taxon>Agaricineae</taxon>
        <taxon>Strophariaceae</taxon>
        <taxon>Psilocybe</taxon>
    </lineage>
</organism>
<proteinExistence type="predicted"/>
<dbReference type="Proteomes" id="UP000283269">
    <property type="component" value="Unassembled WGS sequence"/>
</dbReference>
<accession>A0A409XAN3</accession>